<dbReference type="PANTHER" id="PTHR11003:SF352">
    <property type="entry name" value="BCDNA.GH04802-RELATED"/>
    <property type="match status" value="1"/>
</dbReference>
<feature type="domain" description="Potassium channel" evidence="11">
    <location>
        <begin position="184"/>
        <end position="263"/>
    </location>
</feature>
<proteinExistence type="inferred from homology"/>
<feature type="compositionally biased region" description="Basic and acidic residues" evidence="9">
    <location>
        <begin position="665"/>
        <end position="675"/>
    </location>
</feature>
<reference evidence="12 13" key="1">
    <citation type="submission" date="2025-04" db="UniProtKB">
        <authorList>
            <consortium name="RefSeq"/>
        </authorList>
    </citation>
    <scope>IDENTIFICATION</scope>
    <source>
        <tissue evidence="12 13">Whole insect</tissue>
    </source>
</reference>
<dbReference type="Gene3D" id="1.10.287.70">
    <property type="match status" value="1"/>
</dbReference>
<accession>A0A6P7G853</accession>
<feature type="transmembrane region" description="Helical" evidence="10">
    <location>
        <begin position="6"/>
        <end position="30"/>
    </location>
</feature>
<evidence type="ECO:0000256" key="10">
    <source>
        <dbReference type="SAM" id="Phobius"/>
    </source>
</evidence>
<feature type="transmembrane region" description="Helical" evidence="10">
    <location>
        <begin position="122"/>
        <end position="146"/>
    </location>
</feature>
<dbReference type="KEGG" id="dvv:114334824"/>
<dbReference type="SUPFAM" id="SSF81324">
    <property type="entry name" value="Voltage-gated potassium channels"/>
    <property type="match status" value="2"/>
</dbReference>
<evidence type="ECO:0000256" key="4">
    <source>
        <dbReference type="ARBA" id="ARBA00022989"/>
    </source>
</evidence>
<keyword evidence="5 8" id="KW-0406">Ion transport</keyword>
<evidence type="ECO:0000256" key="6">
    <source>
        <dbReference type="ARBA" id="ARBA00023136"/>
    </source>
</evidence>
<dbReference type="RefSeq" id="XP_028140725.1">
    <property type="nucleotide sequence ID" value="XM_028284924.1"/>
</dbReference>
<dbReference type="InterPro" id="IPR003280">
    <property type="entry name" value="2pore_dom_K_chnl"/>
</dbReference>
<comment type="similarity">
    <text evidence="8">Belongs to the two pore domain potassium channel (TC 1.A.1.8) family.</text>
</comment>
<dbReference type="Pfam" id="PF07885">
    <property type="entry name" value="Ion_trans_2"/>
    <property type="match status" value="2"/>
</dbReference>
<evidence type="ECO:0000256" key="9">
    <source>
        <dbReference type="SAM" id="MobiDB-lite"/>
    </source>
</evidence>
<feature type="transmembrane region" description="Helical" evidence="10">
    <location>
        <begin position="205"/>
        <end position="223"/>
    </location>
</feature>
<keyword evidence="7 8" id="KW-0407">Ion channel</keyword>
<feature type="transmembrane region" description="Helical" evidence="10">
    <location>
        <begin position="235"/>
        <end position="261"/>
    </location>
</feature>
<name>A0A6P7G853_DIAVI</name>
<keyword evidence="4 10" id="KW-1133">Transmembrane helix</keyword>
<feature type="compositionally biased region" description="Basic and acidic residues" evidence="9">
    <location>
        <begin position="498"/>
        <end position="514"/>
    </location>
</feature>
<evidence type="ECO:0000313" key="12">
    <source>
        <dbReference type="RefSeq" id="XP_028140725.1"/>
    </source>
</evidence>
<feature type="region of interest" description="Disordered" evidence="9">
    <location>
        <begin position="558"/>
        <end position="624"/>
    </location>
</feature>
<dbReference type="AlphaFoldDB" id="A0A6P7G853"/>
<dbReference type="GO" id="GO:0030322">
    <property type="term" value="P:stabilization of membrane potential"/>
    <property type="evidence" value="ECO:0007669"/>
    <property type="project" value="TreeGrafter"/>
</dbReference>
<evidence type="ECO:0000256" key="7">
    <source>
        <dbReference type="ARBA" id="ARBA00023303"/>
    </source>
</evidence>
<dbReference type="OrthoDB" id="297496at2759"/>
<dbReference type="GO" id="GO:0015271">
    <property type="term" value="F:outward rectifier potassium channel activity"/>
    <property type="evidence" value="ECO:0007669"/>
    <property type="project" value="TreeGrafter"/>
</dbReference>
<gene>
    <name evidence="12 13" type="primary">LOC114334824</name>
</gene>
<keyword evidence="2 8" id="KW-0813">Transport</keyword>
<evidence type="ECO:0000256" key="5">
    <source>
        <dbReference type="ARBA" id="ARBA00023065"/>
    </source>
</evidence>
<dbReference type="GO" id="GO:0022841">
    <property type="term" value="F:potassium ion leak channel activity"/>
    <property type="evidence" value="ECO:0007669"/>
    <property type="project" value="TreeGrafter"/>
</dbReference>
<evidence type="ECO:0000256" key="8">
    <source>
        <dbReference type="RuleBase" id="RU003857"/>
    </source>
</evidence>
<dbReference type="GO" id="GO:0005886">
    <property type="term" value="C:plasma membrane"/>
    <property type="evidence" value="ECO:0007669"/>
    <property type="project" value="TreeGrafter"/>
</dbReference>
<feature type="compositionally biased region" description="Polar residues" evidence="9">
    <location>
        <begin position="648"/>
        <end position="657"/>
    </location>
</feature>
<feature type="region of interest" description="Disordered" evidence="9">
    <location>
        <begin position="498"/>
        <end position="533"/>
    </location>
</feature>
<protein>
    <submittedName>
        <fullName evidence="12 13">Open rectifier potassium channel protein 1 isoform X1</fullName>
    </submittedName>
</protein>
<evidence type="ECO:0000256" key="1">
    <source>
        <dbReference type="ARBA" id="ARBA00004141"/>
    </source>
</evidence>
<comment type="subcellular location">
    <subcellularLocation>
        <location evidence="1">Membrane</location>
        <topology evidence="1">Multi-pass membrane protein</topology>
    </subcellularLocation>
</comment>
<sequence>MTTMNKTEWLILFCLFIVYLLFGAFVFYISEHPHELEILRGEVKKRKEIEKLLWNNYHGNNKSMEILFKRLTNYCGKPVHYHMSDELPPSKWNYYNSIFFVITVVSTIGYGNLSPTTMFTRIFMIIYGLIGIPMNGIVMVTLGDFFGKSFTKLYDRWKKVRLEKNTAKLGLIGQIILYAVPGLTFFIFLPATIMSFFENWNYDVSVYYAFVTLTTIGFGDFVAGTENVHQFSKGVFVCYHIFLLVWVIGGLGYVIMIIGFITKGMQSRHIQKLERILAHTVKSTPTKIRNEFRSMLHELLFMRVKPVYKGEFEYTPQYLERSQSCPDFTIWINKNSPTTARKRAMSECYKYNVLERVQSESELDKIDKELTFRPSDALMKQKDLLLKVVDALSLASARDGIISGYSEDENLNNARYDPPPPMLPNQRRRAISDVKPPPKYLTEQSVNTWYGNDASTALKAFNQKKRAMSVAPAPVPDSKNSFLQRVQKTVVNRFRKSNSRENDIEKQNLDESFNRIRHPSIIPSNSDSQRQNMPDQNVLEETSIAEFIRALSAVTESKYKEPPRRKIGLASLTPPRYSPSNPLVPSFSIRRASLIPQTRNRPKPRRFSMTPVSENILSSPPPYSPCVSARNSLTLQETSELRRFSVRKASSSHSSPVRAQVLKSKQTETEKDSKD</sequence>
<dbReference type="RefSeq" id="XP_028140734.1">
    <property type="nucleotide sequence ID" value="XM_028284933.1"/>
</dbReference>
<feature type="transmembrane region" description="Helical" evidence="10">
    <location>
        <begin position="92"/>
        <end position="110"/>
    </location>
</feature>
<keyword evidence="6 10" id="KW-0472">Membrane</keyword>
<feature type="compositionally biased region" description="Polar residues" evidence="9">
    <location>
        <begin position="522"/>
        <end position="533"/>
    </location>
</feature>
<evidence type="ECO:0000256" key="3">
    <source>
        <dbReference type="ARBA" id="ARBA00022692"/>
    </source>
</evidence>
<evidence type="ECO:0000313" key="13">
    <source>
        <dbReference type="RefSeq" id="XP_028140734.1"/>
    </source>
</evidence>
<feature type="transmembrane region" description="Helical" evidence="10">
    <location>
        <begin position="167"/>
        <end position="193"/>
    </location>
</feature>
<keyword evidence="3 8" id="KW-0812">Transmembrane</keyword>
<feature type="domain" description="Potassium channel" evidence="11">
    <location>
        <begin position="81"/>
        <end position="146"/>
    </location>
</feature>
<evidence type="ECO:0000256" key="2">
    <source>
        <dbReference type="ARBA" id="ARBA00022448"/>
    </source>
</evidence>
<dbReference type="PRINTS" id="PR01333">
    <property type="entry name" value="2POREKCHANEL"/>
</dbReference>
<organism evidence="12">
    <name type="scientific">Diabrotica virgifera virgifera</name>
    <name type="common">western corn rootworm</name>
    <dbReference type="NCBI Taxonomy" id="50390"/>
    <lineage>
        <taxon>Eukaryota</taxon>
        <taxon>Metazoa</taxon>
        <taxon>Ecdysozoa</taxon>
        <taxon>Arthropoda</taxon>
        <taxon>Hexapoda</taxon>
        <taxon>Insecta</taxon>
        <taxon>Pterygota</taxon>
        <taxon>Neoptera</taxon>
        <taxon>Endopterygota</taxon>
        <taxon>Coleoptera</taxon>
        <taxon>Polyphaga</taxon>
        <taxon>Cucujiformia</taxon>
        <taxon>Chrysomeloidea</taxon>
        <taxon>Chrysomelidae</taxon>
        <taxon>Galerucinae</taxon>
        <taxon>Diabroticina</taxon>
        <taxon>Diabroticites</taxon>
        <taxon>Diabrotica</taxon>
    </lineage>
</organism>
<evidence type="ECO:0000259" key="11">
    <source>
        <dbReference type="Pfam" id="PF07885"/>
    </source>
</evidence>
<dbReference type="PANTHER" id="PTHR11003">
    <property type="entry name" value="POTASSIUM CHANNEL, SUBFAMILY K"/>
    <property type="match status" value="1"/>
</dbReference>
<dbReference type="InterPro" id="IPR013099">
    <property type="entry name" value="K_chnl_dom"/>
</dbReference>
<feature type="region of interest" description="Disordered" evidence="9">
    <location>
        <begin position="645"/>
        <end position="675"/>
    </location>
</feature>